<dbReference type="EMBL" id="CYKH01002009">
    <property type="protein sequence ID" value="CUG92119.1"/>
    <property type="molecule type" value="Genomic_DNA"/>
</dbReference>
<name>A0A0S4JPL0_BODSA</name>
<keyword evidence="2" id="KW-1185">Reference proteome</keyword>
<sequence length="128" mass="14167">MPTWDTSEDVRDNDITVGTSPVAVDIHAMLRRESTASHYSPADLAASSSRRSFDHSAKEIIPDLNAPPSCMPATHVAGSDTLVLRSGVMMWDDTQQVVGKRAGDVRMKFLDKQRVTPDDSWLQIRMVL</sequence>
<evidence type="ECO:0000313" key="1">
    <source>
        <dbReference type="EMBL" id="CUG92119.1"/>
    </source>
</evidence>
<accession>A0A0S4JPL0</accession>
<dbReference type="Proteomes" id="UP000051952">
    <property type="component" value="Unassembled WGS sequence"/>
</dbReference>
<protein>
    <submittedName>
        <fullName evidence="1">Uncharacterized protein</fullName>
    </submittedName>
</protein>
<dbReference type="VEuPathDB" id="TriTrypDB:BSAL_35615"/>
<evidence type="ECO:0000313" key="2">
    <source>
        <dbReference type="Proteomes" id="UP000051952"/>
    </source>
</evidence>
<dbReference type="AlphaFoldDB" id="A0A0S4JPL0"/>
<reference evidence="2" key="1">
    <citation type="submission" date="2015-09" db="EMBL/GenBank/DDBJ databases">
        <authorList>
            <consortium name="Pathogen Informatics"/>
        </authorList>
    </citation>
    <scope>NUCLEOTIDE SEQUENCE [LARGE SCALE GENOMIC DNA]</scope>
    <source>
        <strain evidence="2">Lake Konstanz</strain>
    </source>
</reference>
<organism evidence="1 2">
    <name type="scientific">Bodo saltans</name>
    <name type="common">Flagellated protozoan</name>
    <dbReference type="NCBI Taxonomy" id="75058"/>
    <lineage>
        <taxon>Eukaryota</taxon>
        <taxon>Discoba</taxon>
        <taxon>Euglenozoa</taxon>
        <taxon>Kinetoplastea</taxon>
        <taxon>Metakinetoplastina</taxon>
        <taxon>Eubodonida</taxon>
        <taxon>Bodonidae</taxon>
        <taxon>Bodo</taxon>
    </lineage>
</organism>
<gene>
    <name evidence="1" type="ORF">BSAL_35615</name>
</gene>
<proteinExistence type="predicted"/>